<dbReference type="GO" id="GO:0140114">
    <property type="term" value="P:cellular detoxification of fluoride"/>
    <property type="evidence" value="ECO:0007669"/>
    <property type="project" value="UniProtKB-UniRule"/>
</dbReference>
<keyword evidence="6 11" id="KW-0406">Ion transport</keyword>
<reference evidence="12" key="1">
    <citation type="journal article" date="2021" name="PeerJ">
        <title>Extensive microbial diversity within the chicken gut microbiome revealed by metagenomics and culture.</title>
        <authorList>
            <person name="Gilroy R."/>
            <person name="Ravi A."/>
            <person name="Getino M."/>
            <person name="Pursley I."/>
            <person name="Horton D.L."/>
            <person name="Alikhan N.F."/>
            <person name="Baker D."/>
            <person name="Gharbi K."/>
            <person name="Hall N."/>
            <person name="Watson M."/>
            <person name="Adriaenssens E.M."/>
            <person name="Foster-Nyarko E."/>
            <person name="Jarju S."/>
            <person name="Secka A."/>
            <person name="Antonio M."/>
            <person name="Oren A."/>
            <person name="Chaudhuri R.R."/>
            <person name="La Ragione R."/>
            <person name="Hildebrand F."/>
            <person name="Pallen M.J."/>
        </authorList>
    </citation>
    <scope>NUCLEOTIDE SEQUENCE</scope>
    <source>
        <strain evidence="12">ChiSxjej5B17-1746</strain>
    </source>
</reference>
<dbReference type="InterPro" id="IPR003691">
    <property type="entry name" value="FluC"/>
</dbReference>
<evidence type="ECO:0000313" key="12">
    <source>
        <dbReference type="EMBL" id="HIW79376.1"/>
    </source>
</evidence>
<feature type="transmembrane region" description="Helical" evidence="11">
    <location>
        <begin position="100"/>
        <end position="121"/>
    </location>
</feature>
<evidence type="ECO:0000256" key="7">
    <source>
        <dbReference type="ARBA" id="ARBA00023136"/>
    </source>
</evidence>
<keyword evidence="4 11" id="KW-0812">Transmembrane</keyword>
<dbReference type="PANTHER" id="PTHR28259:SF1">
    <property type="entry name" value="FLUORIDE EXPORT PROTEIN 1-RELATED"/>
    <property type="match status" value="1"/>
</dbReference>
<dbReference type="GO" id="GO:0046872">
    <property type="term" value="F:metal ion binding"/>
    <property type="evidence" value="ECO:0007669"/>
    <property type="project" value="UniProtKB-KW"/>
</dbReference>
<keyword evidence="8 11" id="KW-0407">Ion channel</keyword>
<keyword evidence="5 11" id="KW-1133">Transmembrane helix</keyword>
<keyword evidence="7 11" id="KW-0472">Membrane</keyword>
<comment type="subcellular location">
    <subcellularLocation>
        <location evidence="1 11">Cell membrane</location>
        <topology evidence="1 11">Multi-pass membrane protein</topology>
    </subcellularLocation>
</comment>
<feature type="transmembrane region" description="Helical" evidence="11">
    <location>
        <begin position="36"/>
        <end position="54"/>
    </location>
</feature>
<feature type="binding site" evidence="11">
    <location>
        <position position="78"/>
    </location>
    <ligand>
        <name>Na(+)</name>
        <dbReference type="ChEBI" id="CHEBI:29101"/>
        <note>structural</note>
    </ligand>
</feature>
<evidence type="ECO:0000256" key="9">
    <source>
        <dbReference type="ARBA" id="ARBA00035120"/>
    </source>
</evidence>
<keyword evidence="3" id="KW-0997">Cell inner membrane</keyword>
<sequence length="132" mass="14059">MSYASNAVAVLVGGAVGAVCRFHLNAAIMSGLTTRFPIGILIINVLGGFLMGLLQGWMKRESKPFPVGYSLLGTGFLGGFTTFSTFSLDTFNLYHGGDMAYAGLNILLNAVLCVCAVWLGYRMMYPTSRATA</sequence>
<evidence type="ECO:0000313" key="13">
    <source>
        <dbReference type="Proteomes" id="UP000824264"/>
    </source>
</evidence>
<comment type="activity regulation">
    <text evidence="11">Na(+) is not transported, but it plays an essential structural role and its presence is essential for fluoride channel function.</text>
</comment>
<evidence type="ECO:0000256" key="6">
    <source>
        <dbReference type="ARBA" id="ARBA00023065"/>
    </source>
</evidence>
<dbReference type="AlphaFoldDB" id="A0A9D1R3D4"/>
<dbReference type="EMBL" id="DXGI01000360">
    <property type="protein sequence ID" value="HIW79376.1"/>
    <property type="molecule type" value="Genomic_DNA"/>
</dbReference>
<protein>
    <recommendedName>
        <fullName evidence="11">Fluoride-specific ion channel FluC</fullName>
    </recommendedName>
</protein>
<dbReference type="HAMAP" id="MF_00454">
    <property type="entry name" value="FluC"/>
    <property type="match status" value="1"/>
</dbReference>
<dbReference type="Proteomes" id="UP000824264">
    <property type="component" value="Unassembled WGS sequence"/>
</dbReference>
<evidence type="ECO:0000256" key="5">
    <source>
        <dbReference type="ARBA" id="ARBA00022989"/>
    </source>
</evidence>
<dbReference type="PANTHER" id="PTHR28259">
    <property type="entry name" value="FLUORIDE EXPORT PROTEIN 1-RELATED"/>
    <property type="match status" value="1"/>
</dbReference>
<dbReference type="GO" id="GO:0062054">
    <property type="term" value="F:fluoride channel activity"/>
    <property type="evidence" value="ECO:0007669"/>
    <property type="project" value="UniProtKB-UniRule"/>
</dbReference>
<evidence type="ECO:0000256" key="3">
    <source>
        <dbReference type="ARBA" id="ARBA00022519"/>
    </source>
</evidence>
<name>A0A9D1R3D4_9BACT</name>
<keyword evidence="2 11" id="KW-1003">Cell membrane</keyword>
<comment type="caution">
    <text evidence="12">The sequence shown here is derived from an EMBL/GenBank/DDBJ whole genome shotgun (WGS) entry which is preliminary data.</text>
</comment>
<keyword evidence="11" id="KW-0915">Sodium</keyword>
<feature type="transmembrane region" description="Helical" evidence="11">
    <location>
        <begin position="66"/>
        <end position="88"/>
    </location>
</feature>
<proteinExistence type="inferred from homology"/>
<evidence type="ECO:0000256" key="2">
    <source>
        <dbReference type="ARBA" id="ARBA00022475"/>
    </source>
</evidence>
<comment type="function">
    <text evidence="11">Fluoride-specific ion channel. Important for reducing fluoride concentration in the cell, thus reducing its toxicity.</text>
</comment>
<comment type="catalytic activity">
    <reaction evidence="10">
        <text>fluoride(in) = fluoride(out)</text>
        <dbReference type="Rhea" id="RHEA:76159"/>
        <dbReference type="ChEBI" id="CHEBI:17051"/>
    </reaction>
    <physiologicalReaction direction="left-to-right" evidence="10">
        <dbReference type="Rhea" id="RHEA:76160"/>
    </physiologicalReaction>
</comment>
<feature type="binding site" evidence="11">
    <location>
        <position position="81"/>
    </location>
    <ligand>
        <name>Na(+)</name>
        <dbReference type="ChEBI" id="CHEBI:29101"/>
        <note>structural</note>
    </ligand>
</feature>
<evidence type="ECO:0000256" key="10">
    <source>
        <dbReference type="ARBA" id="ARBA00035585"/>
    </source>
</evidence>
<dbReference type="GO" id="GO:0005886">
    <property type="term" value="C:plasma membrane"/>
    <property type="evidence" value="ECO:0007669"/>
    <property type="project" value="UniProtKB-SubCell"/>
</dbReference>
<keyword evidence="11" id="KW-0813">Transport</keyword>
<evidence type="ECO:0000256" key="8">
    <source>
        <dbReference type="ARBA" id="ARBA00023303"/>
    </source>
</evidence>
<dbReference type="Pfam" id="PF02537">
    <property type="entry name" value="CRCB"/>
    <property type="match status" value="1"/>
</dbReference>
<organism evidence="12 13">
    <name type="scientific">Candidatus Bilophila faecipullorum</name>
    <dbReference type="NCBI Taxonomy" id="2838482"/>
    <lineage>
        <taxon>Bacteria</taxon>
        <taxon>Pseudomonadati</taxon>
        <taxon>Thermodesulfobacteriota</taxon>
        <taxon>Desulfovibrionia</taxon>
        <taxon>Desulfovibrionales</taxon>
        <taxon>Desulfovibrionaceae</taxon>
        <taxon>Bilophila</taxon>
    </lineage>
</organism>
<dbReference type="NCBIfam" id="TIGR00494">
    <property type="entry name" value="crcB"/>
    <property type="match status" value="1"/>
</dbReference>
<evidence type="ECO:0000256" key="11">
    <source>
        <dbReference type="HAMAP-Rule" id="MF_00454"/>
    </source>
</evidence>
<gene>
    <name evidence="11 12" type="primary">crcB</name>
    <name evidence="11" type="synonym">fluC</name>
    <name evidence="12" type="ORF">H9874_09580</name>
</gene>
<accession>A0A9D1R3D4</accession>
<comment type="similarity">
    <text evidence="9 11">Belongs to the fluoride channel Fluc/FEX (TC 1.A.43) family.</text>
</comment>
<evidence type="ECO:0000256" key="4">
    <source>
        <dbReference type="ARBA" id="ARBA00022692"/>
    </source>
</evidence>
<keyword evidence="11" id="KW-0479">Metal-binding</keyword>
<evidence type="ECO:0000256" key="1">
    <source>
        <dbReference type="ARBA" id="ARBA00004651"/>
    </source>
</evidence>
<reference evidence="12" key="2">
    <citation type="submission" date="2021-04" db="EMBL/GenBank/DDBJ databases">
        <authorList>
            <person name="Gilroy R."/>
        </authorList>
    </citation>
    <scope>NUCLEOTIDE SEQUENCE</scope>
    <source>
        <strain evidence="12">ChiSxjej5B17-1746</strain>
    </source>
</reference>